<feature type="transmembrane region" description="Helical" evidence="5">
    <location>
        <begin position="110"/>
        <end position="133"/>
    </location>
</feature>
<comment type="subcellular location">
    <subcellularLocation>
        <location evidence="1">Cell membrane</location>
        <topology evidence="1">Multi-pass membrane protein</topology>
    </subcellularLocation>
</comment>
<evidence type="ECO:0000313" key="7">
    <source>
        <dbReference type="EMBL" id="QGF24941.1"/>
    </source>
</evidence>
<proteinExistence type="predicted"/>
<dbReference type="Gene3D" id="1.20.1250.20">
    <property type="entry name" value="MFS general substrate transporter like domains"/>
    <property type="match status" value="1"/>
</dbReference>
<feature type="transmembrane region" description="Helical" evidence="5">
    <location>
        <begin position="323"/>
        <end position="343"/>
    </location>
</feature>
<evidence type="ECO:0000259" key="6">
    <source>
        <dbReference type="PROSITE" id="PS50850"/>
    </source>
</evidence>
<dbReference type="PANTHER" id="PTHR23508">
    <property type="entry name" value="CARBOXYLIC ACID TRANSPORTER PROTEIN HOMOLOG"/>
    <property type="match status" value="1"/>
</dbReference>
<organism evidence="7 8">
    <name type="scientific">Raineyella fluvialis</name>
    <dbReference type="NCBI Taxonomy" id="2662261"/>
    <lineage>
        <taxon>Bacteria</taxon>
        <taxon>Bacillati</taxon>
        <taxon>Actinomycetota</taxon>
        <taxon>Actinomycetes</taxon>
        <taxon>Propionibacteriales</taxon>
        <taxon>Propionibacteriaceae</taxon>
        <taxon>Raineyella</taxon>
    </lineage>
</organism>
<evidence type="ECO:0000256" key="3">
    <source>
        <dbReference type="ARBA" id="ARBA00022989"/>
    </source>
</evidence>
<dbReference type="EMBL" id="CP045725">
    <property type="protein sequence ID" value="QGF24941.1"/>
    <property type="molecule type" value="Genomic_DNA"/>
</dbReference>
<feature type="transmembrane region" description="Helical" evidence="5">
    <location>
        <begin position="198"/>
        <end position="218"/>
    </location>
</feature>
<keyword evidence="3 5" id="KW-1133">Transmembrane helix</keyword>
<feature type="transmembrane region" description="Helical" evidence="5">
    <location>
        <begin position="83"/>
        <end position="101"/>
    </location>
</feature>
<feature type="transmembrane region" description="Helical" evidence="5">
    <location>
        <begin position="139"/>
        <end position="159"/>
    </location>
</feature>
<sequence length="490" mass="50725">MDTTQQLRARSIPDIPADPAKEARTAGWVAAIAGLSLLFDGFDLTVYGTVLPGLATGGSNTLGWWSSGISGGLKINPAVAGELGSYALIGVMIGALTAGAIGDRIGRKKLILAGIAWFSLGMFATAFAQSIAVFGTLRLLTGLGLGVLLATAGAVMAEFAPAGKRNFYNAIVYSGIPAGGVLAAVLGLALLGHIGWRGMFMVGATPILFLFPLALAKLPESPRWLLSRGQVDKAAEISRRTGIPLTEHQQYGGVPVAEDLHLEQPQKTGFAGIFSRKYLVGTLFLGFMSFSGLLLTFGLNTWLPTIMGGHFKDAGMGADAAKQYGLIFLLLLNGGAVVGGLIASRVADKAGPQRVIFTTFTLAALSLTLMTFGFPIPLLLAFIAVAGVGVLGTQVLIYGFTSNYYTTNVRAAGVAWCSGFGRLGGILGPLIGGWLAAAGLKGDAAFYVFAGVAVFGAVMTVLVPRPAKGRSDAEQLAAEQAEETARHAVS</sequence>
<dbReference type="AlphaFoldDB" id="A0A5Q2FEW9"/>
<gene>
    <name evidence="7" type="ORF">Rai3103_16430</name>
</gene>
<dbReference type="SUPFAM" id="SSF103473">
    <property type="entry name" value="MFS general substrate transporter"/>
    <property type="match status" value="1"/>
</dbReference>
<keyword evidence="8" id="KW-1185">Reference proteome</keyword>
<dbReference type="PROSITE" id="PS50850">
    <property type="entry name" value="MFS"/>
    <property type="match status" value="1"/>
</dbReference>
<evidence type="ECO:0000256" key="1">
    <source>
        <dbReference type="ARBA" id="ARBA00004651"/>
    </source>
</evidence>
<feature type="transmembrane region" description="Helical" evidence="5">
    <location>
        <begin position="355"/>
        <end position="374"/>
    </location>
</feature>
<keyword evidence="2 5" id="KW-0812">Transmembrane</keyword>
<evidence type="ECO:0000256" key="5">
    <source>
        <dbReference type="SAM" id="Phobius"/>
    </source>
</evidence>
<feature type="transmembrane region" description="Helical" evidence="5">
    <location>
        <begin position="413"/>
        <end position="438"/>
    </location>
</feature>
<name>A0A5Q2FEW9_9ACTN</name>
<protein>
    <submittedName>
        <fullName evidence="7">MFS transporter</fullName>
    </submittedName>
</protein>
<dbReference type="InterPro" id="IPR036259">
    <property type="entry name" value="MFS_trans_sf"/>
</dbReference>
<feature type="transmembrane region" description="Helical" evidence="5">
    <location>
        <begin position="278"/>
        <end position="303"/>
    </location>
</feature>
<dbReference type="RefSeq" id="WP_153573470.1">
    <property type="nucleotide sequence ID" value="NZ_CP045725.1"/>
</dbReference>
<feature type="transmembrane region" description="Helical" evidence="5">
    <location>
        <begin position="380"/>
        <end position="401"/>
    </location>
</feature>
<evidence type="ECO:0000313" key="8">
    <source>
        <dbReference type="Proteomes" id="UP000386847"/>
    </source>
</evidence>
<dbReference type="GO" id="GO:0005886">
    <property type="term" value="C:plasma membrane"/>
    <property type="evidence" value="ECO:0007669"/>
    <property type="project" value="UniProtKB-SubCell"/>
</dbReference>
<dbReference type="KEGG" id="rain:Rai3103_16430"/>
<dbReference type="Proteomes" id="UP000386847">
    <property type="component" value="Chromosome"/>
</dbReference>
<dbReference type="Pfam" id="PF07690">
    <property type="entry name" value="MFS_1"/>
    <property type="match status" value="1"/>
</dbReference>
<dbReference type="InterPro" id="IPR020846">
    <property type="entry name" value="MFS_dom"/>
</dbReference>
<feature type="transmembrane region" description="Helical" evidence="5">
    <location>
        <begin position="444"/>
        <end position="463"/>
    </location>
</feature>
<dbReference type="GO" id="GO:0046943">
    <property type="term" value="F:carboxylic acid transmembrane transporter activity"/>
    <property type="evidence" value="ECO:0007669"/>
    <property type="project" value="TreeGrafter"/>
</dbReference>
<keyword evidence="4 5" id="KW-0472">Membrane</keyword>
<dbReference type="PANTHER" id="PTHR23508:SF10">
    <property type="entry name" value="CARBOXYLIC ACID TRANSPORTER PROTEIN HOMOLOG"/>
    <property type="match status" value="1"/>
</dbReference>
<dbReference type="InterPro" id="IPR011701">
    <property type="entry name" value="MFS"/>
</dbReference>
<accession>A0A5Q2FEW9</accession>
<feature type="domain" description="Major facilitator superfamily (MFS) profile" evidence="6">
    <location>
        <begin position="29"/>
        <end position="468"/>
    </location>
</feature>
<feature type="transmembrane region" description="Helical" evidence="5">
    <location>
        <begin position="171"/>
        <end position="192"/>
    </location>
</feature>
<reference evidence="7 8" key="1">
    <citation type="submission" date="2019-10" db="EMBL/GenBank/DDBJ databases">
        <title>Genomic analysis of Raineyella sp. CBA3103.</title>
        <authorList>
            <person name="Roh S.W."/>
        </authorList>
    </citation>
    <scope>NUCLEOTIDE SEQUENCE [LARGE SCALE GENOMIC DNA]</scope>
    <source>
        <strain evidence="7 8">CBA3103</strain>
    </source>
</reference>
<evidence type="ECO:0000256" key="2">
    <source>
        <dbReference type="ARBA" id="ARBA00022692"/>
    </source>
</evidence>
<evidence type="ECO:0000256" key="4">
    <source>
        <dbReference type="ARBA" id="ARBA00023136"/>
    </source>
</evidence>